<dbReference type="OrthoDB" id="6091751at2759"/>
<feature type="compositionally biased region" description="Basic and acidic residues" evidence="1">
    <location>
        <begin position="771"/>
        <end position="780"/>
    </location>
</feature>
<feature type="region of interest" description="Disordered" evidence="1">
    <location>
        <begin position="107"/>
        <end position="142"/>
    </location>
</feature>
<evidence type="ECO:0000256" key="1">
    <source>
        <dbReference type="SAM" id="MobiDB-lite"/>
    </source>
</evidence>
<feature type="compositionally biased region" description="Acidic residues" evidence="1">
    <location>
        <begin position="112"/>
        <end position="125"/>
    </location>
</feature>
<feature type="region of interest" description="Disordered" evidence="1">
    <location>
        <begin position="589"/>
        <end position="616"/>
    </location>
</feature>
<feature type="compositionally biased region" description="Basic and acidic residues" evidence="1">
    <location>
        <begin position="788"/>
        <end position="814"/>
    </location>
</feature>
<evidence type="ECO:0000313" key="2">
    <source>
        <dbReference type="EMBL" id="CAC5401488.1"/>
    </source>
</evidence>
<feature type="compositionally biased region" description="Basic and acidic residues" evidence="1">
    <location>
        <begin position="600"/>
        <end position="616"/>
    </location>
</feature>
<feature type="compositionally biased region" description="Basic and acidic residues" evidence="1">
    <location>
        <begin position="968"/>
        <end position="979"/>
    </location>
</feature>
<protein>
    <submittedName>
        <fullName evidence="2">Uncharacterized protein</fullName>
    </submittedName>
</protein>
<sequence length="1031" mass="117428">MPKYKHWTIQLINEIELHLFLDSRDVGQHFADQSLDKLQTCERHVTGITECTEDTKKIQVIFGTSVLKLDKKKFTETTLFGVQINNTKKLLKFWQDTGDFLKNREKYVEESSSSDEQSEGGDEYYNESAKNTDNSSNDDNPFIKQFTQIFPEKDISLTNLDVHSAEDIFSQELQDENTTHESSRLNRQQMMKNIRTKAIGLKFMDIFLLRDPPDRFKVREADENFVETMANVMIEKKSVSVDNAPNIIGLIDMNKLDYKEENFFKYEIYIVDGNHSIKAQKEAYRRTKDCLFRHRGVFIYCGLTENEAILLGISRNEDTEAFKKEIDSKSMLRFLATGLSCRCYDLFKNICTKSTGKIPASKFDGIKGLKEEDVFCCLNKLSSSDLHRNDWQKFSCLCQSKQTKPKKLRKDVTLNIKFQTKSTQGFVGQKQLAGNYVWFHFNDCDNKQVIFTDKQMKQLVFSSKDKLLSESSNSDLDDEHHSVDNSSSQRGSEDLNSTDNFSTAAECASPTSFPGSTSLTSIGSKSSQETSLSMELSDILLCPETQTSAKTYFSKDAWQLVLNTLKVLEDMYIVNTQKYYDKISPCQTRKGKGLMGPVEGKTDKNSLDSDDRSPFNARNEKRSVYSFTSEEFSPFKARKSFTSEDSSPLKARKSFTSEDSSPLKTRKSFTSEDSSPLKTRKSFTSEDSSPLKARKSFTSEDSSPLKTRKSFTSEDSSPLKTRKSFTSEDSSPLKTRKSFTSEDLSPPKARKSFTSEDSSPLKTIKGKKDKKSLNREDRSPLKARKSLNSKDRSPFKARNGKKDKNSLDSDDRSPLKARKSLNSKDKSPFTARIGMPTSLVIKAKEIEGEIKEYLQNYKPFKSLPKIGESLFNHYVDNTKGISEEVRDELTSYLSLTYKDIFNLSVSSDIPSMMHNTISFIIHHSGNKDLNNAIDVCPNLERISENTEEYESIGKNTKKDATTGLDNHLTTKDKKSETGRKRSRNAPGNKKMETAESKKCTVRLTDIGTIKNMKRYVDKSQGKRKKICLKNF</sequence>
<dbReference type="EMBL" id="CACVKT020006431">
    <property type="protein sequence ID" value="CAC5401488.1"/>
    <property type="molecule type" value="Genomic_DNA"/>
</dbReference>
<feature type="region of interest" description="Disordered" evidence="1">
    <location>
        <begin position="470"/>
        <end position="501"/>
    </location>
</feature>
<accession>A0A6J8CYG2</accession>
<evidence type="ECO:0000313" key="3">
    <source>
        <dbReference type="Proteomes" id="UP000507470"/>
    </source>
</evidence>
<reference evidence="2 3" key="1">
    <citation type="submission" date="2020-06" db="EMBL/GenBank/DDBJ databases">
        <authorList>
            <person name="Li R."/>
            <person name="Bekaert M."/>
        </authorList>
    </citation>
    <scope>NUCLEOTIDE SEQUENCE [LARGE SCALE GENOMIC DNA]</scope>
    <source>
        <strain evidence="3">wild</strain>
    </source>
</reference>
<name>A0A6J8CYG2_MYTCO</name>
<feature type="compositionally biased region" description="Polar residues" evidence="1">
    <location>
        <begin position="128"/>
        <end position="139"/>
    </location>
</feature>
<feature type="region of interest" description="Disordered" evidence="1">
    <location>
        <begin position="646"/>
        <end position="829"/>
    </location>
</feature>
<feature type="compositionally biased region" description="Polar residues" evidence="1">
    <location>
        <begin position="484"/>
        <end position="501"/>
    </location>
</feature>
<dbReference type="Proteomes" id="UP000507470">
    <property type="component" value="Unassembled WGS sequence"/>
</dbReference>
<feature type="region of interest" description="Disordered" evidence="1">
    <location>
        <begin position="950"/>
        <end position="996"/>
    </location>
</feature>
<proteinExistence type="predicted"/>
<gene>
    <name evidence="2" type="ORF">MCOR_35568</name>
</gene>
<keyword evidence="3" id="KW-1185">Reference proteome</keyword>
<organism evidence="2 3">
    <name type="scientific">Mytilus coruscus</name>
    <name type="common">Sea mussel</name>
    <dbReference type="NCBI Taxonomy" id="42192"/>
    <lineage>
        <taxon>Eukaryota</taxon>
        <taxon>Metazoa</taxon>
        <taxon>Spiralia</taxon>
        <taxon>Lophotrochozoa</taxon>
        <taxon>Mollusca</taxon>
        <taxon>Bivalvia</taxon>
        <taxon>Autobranchia</taxon>
        <taxon>Pteriomorphia</taxon>
        <taxon>Mytilida</taxon>
        <taxon>Mytiloidea</taxon>
        <taxon>Mytilidae</taxon>
        <taxon>Mytilinae</taxon>
        <taxon>Mytilus</taxon>
    </lineage>
</organism>
<dbReference type="AlphaFoldDB" id="A0A6J8CYG2"/>